<dbReference type="SUPFAM" id="SSF47807">
    <property type="entry name" value="5' to 3' exonuclease, C-terminal subdomain"/>
    <property type="match status" value="1"/>
</dbReference>
<sequence length="944" mass="106111">MRVFTIIDAYGLLFRAYYALPNLRTSYGLPIGGVYGFINIFLKYIEKHVTDYLVVVFDTGSKNFRHNIYPEYKGNRPKLPDDLIPQFSLLREAVNAFNIASEEVVGYEADDVIATLSKKYCKLQGVKVTVVTSDKDLLQLLKYNICIFDPIKNKYIEEEDVQSKFGISSNQLLDFLSLTGDASDNVPGIPGIGVKTAAKLLNDFGSLDNLLLHVHEVKTNKCRESITQYSDQAILSRQLVTLCDEVDICGDIEKYSFQISGIQELVEFLKKYELQSLMNKVDKFFKVGNASSAVNQNTSSSDKTMGGDKVIHHEPQSSMNEVDKFFKVGNASSAVNQNASSSDKTMGGDKVIHHELQSSMNKVDKFFEVGNTSSTVNQNASSSDKTMGGSEVIHYSTESLKVFLENCKGEGIMAFYMEMADNVIDSVSLSYKDDILLYIDKDHVTDALELIKPVLGLNYVLKVIYDVKTLLKVIPDVEIVAFDDIMIMSYILSPSVHDHSLQEIINYNVKQDVVNVKTAITLLLLHKLLKKNLFVNQLYTIYERVEKPLIRVLDSMEKVGMLIDIDILKTLSSTFSEKVSVLENEIYRLAGTEFNIASSKQLGTVLFDKMGIKKSKKLSSGSYSTDAEVLNDLVFNEIEIADKILQWRHFTKLKSTYTDALGKQINSNSGRIHTFYSMISTATGRLSSSNPNLQNIPIRSEEGNAIRRAFVARKGYKLVSADYSQIELRIMAHIAGVQAFKDAFFLDQDIHSITAEQIFCTQSLDKNLRRKAKSINFGIIYGMSAFGLAKQLGISRSEANAYIDNYFKSYPEIQSYMNNIKIYAKTYGYTRTIFGRKCFIRDINSSNAAARNFSERAAINAPLQGTSADIIKMSMIHLFDKITHGSLILQVHDELLFEILEEYVDYAVEVITKVMEGIVKLSVPLKVDIRIGTNWADLVPYSKK</sequence>
<dbReference type="SMART" id="SM00475">
    <property type="entry name" value="53EXOc"/>
    <property type="match status" value="1"/>
</dbReference>
<evidence type="ECO:0000256" key="12">
    <source>
        <dbReference type="ARBA" id="ARBA00022839"/>
    </source>
</evidence>
<dbReference type="GO" id="GO:0008409">
    <property type="term" value="F:5'-3' exonuclease activity"/>
    <property type="evidence" value="ECO:0007669"/>
    <property type="project" value="UniProtKB-UniRule"/>
</dbReference>
<evidence type="ECO:0000256" key="11">
    <source>
        <dbReference type="ARBA" id="ARBA00022801"/>
    </source>
</evidence>
<reference evidence="21 22" key="1">
    <citation type="journal article" date="2006" name="PLoS Genet.">
        <title>Comparative genomics of emerging human ehrlichiosis agents.</title>
        <authorList>
            <person name="Dunning Hotopp J.C."/>
            <person name="Lin M."/>
            <person name="Madupu R."/>
            <person name="Crabtree J."/>
            <person name="Angiuoli S.V."/>
            <person name="Eisen J.A."/>
            <person name="Seshadri R."/>
            <person name="Ren Q."/>
            <person name="Wu M."/>
            <person name="Utterback T.R."/>
            <person name="Smith S."/>
            <person name="Lewis M."/>
            <person name="Khouri H."/>
            <person name="Zhang C."/>
            <person name="Niu H."/>
            <person name="Lin Q."/>
            <person name="Ohashi N."/>
            <person name="Zhi N."/>
            <person name="Nelson W."/>
            <person name="Brinkac L.M."/>
            <person name="Dodson R.J."/>
            <person name="Rosovitz M.J."/>
            <person name="Sundaram J."/>
            <person name="Daugherty S.C."/>
            <person name="Davidsen T."/>
            <person name="Durkin A.S."/>
            <person name="Gwinn M."/>
            <person name="Haft D.H."/>
            <person name="Selengut J.D."/>
            <person name="Sullivan S.A."/>
            <person name="Zafar N."/>
            <person name="Zhou L."/>
            <person name="Benahmed F."/>
            <person name="Forberger H."/>
            <person name="Halpin R."/>
            <person name="Mulligan S."/>
            <person name="Robinson J."/>
            <person name="White O."/>
            <person name="Rikihisa Y."/>
            <person name="Tettelin H."/>
        </authorList>
    </citation>
    <scope>NUCLEOTIDE SEQUENCE [LARGE SCALE GENOMIC DNA]</scope>
    <source>
        <strain evidence="22">ATCC CRL-10679 / Arkansas</strain>
    </source>
</reference>
<evidence type="ECO:0000259" key="20">
    <source>
        <dbReference type="SMART" id="SM00482"/>
    </source>
</evidence>
<dbReference type="PANTHER" id="PTHR10133:SF27">
    <property type="entry name" value="DNA POLYMERASE NU"/>
    <property type="match status" value="1"/>
</dbReference>
<dbReference type="Proteomes" id="UP000008320">
    <property type="component" value="Chromosome"/>
</dbReference>
<dbReference type="InterPro" id="IPR018320">
    <property type="entry name" value="DNA_polymerase_1"/>
</dbReference>
<dbReference type="CDD" id="cd09859">
    <property type="entry name" value="PIN_53EXO"/>
    <property type="match status" value="1"/>
</dbReference>
<dbReference type="RefSeq" id="WP_006010754.1">
    <property type="nucleotide sequence ID" value="NC_007799.1"/>
</dbReference>
<keyword evidence="11 18" id="KW-0378">Hydrolase</keyword>
<organism evidence="21 22">
    <name type="scientific">Ehrlichia chaffeensis (strain ATCC CRL-10679 / Arkansas)</name>
    <dbReference type="NCBI Taxonomy" id="205920"/>
    <lineage>
        <taxon>Bacteria</taxon>
        <taxon>Pseudomonadati</taxon>
        <taxon>Pseudomonadota</taxon>
        <taxon>Alphaproteobacteria</taxon>
        <taxon>Rickettsiales</taxon>
        <taxon>Anaplasmataceae</taxon>
        <taxon>Ehrlichia</taxon>
    </lineage>
</organism>
<evidence type="ECO:0000256" key="4">
    <source>
        <dbReference type="ARBA" id="ARBA00012417"/>
    </source>
</evidence>
<comment type="function">
    <text evidence="1 18">In addition to polymerase activity, this DNA polymerase exhibits 5'-3' exonuclease activity.</text>
</comment>
<keyword evidence="22" id="KW-1185">Reference proteome</keyword>
<keyword evidence="10 18" id="KW-0227">DNA damage</keyword>
<dbReference type="Gene3D" id="3.40.50.1010">
    <property type="entry name" value="5'-nuclease"/>
    <property type="match status" value="1"/>
</dbReference>
<dbReference type="CDD" id="cd09898">
    <property type="entry name" value="H3TH_53EXO"/>
    <property type="match status" value="1"/>
</dbReference>
<evidence type="ECO:0000256" key="8">
    <source>
        <dbReference type="ARBA" id="ARBA00022705"/>
    </source>
</evidence>
<keyword evidence="6 18" id="KW-0808">Transferase</keyword>
<dbReference type="SMART" id="SM00482">
    <property type="entry name" value="POLAc"/>
    <property type="match status" value="1"/>
</dbReference>
<dbReference type="EC" id="2.7.7.7" evidence="4 17"/>
<evidence type="ECO:0000256" key="10">
    <source>
        <dbReference type="ARBA" id="ARBA00022763"/>
    </source>
</evidence>
<keyword evidence="9" id="KW-0540">Nuclease</keyword>
<evidence type="ECO:0000313" key="21">
    <source>
        <dbReference type="EMBL" id="ABD44945.1"/>
    </source>
</evidence>
<evidence type="ECO:0000256" key="2">
    <source>
        <dbReference type="ARBA" id="ARBA00007705"/>
    </source>
</evidence>
<dbReference type="GO" id="GO:0006261">
    <property type="term" value="P:DNA-templated DNA replication"/>
    <property type="evidence" value="ECO:0007669"/>
    <property type="project" value="UniProtKB-UniRule"/>
</dbReference>
<dbReference type="SUPFAM" id="SSF88723">
    <property type="entry name" value="PIN domain-like"/>
    <property type="match status" value="1"/>
</dbReference>
<evidence type="ECO:0000256" key="6">
    <source>
        <dbReference type="ARBA" id="ARBA00022679"/>
    </source>
</evidence>
<dbReference type="Pfam" id="PF00476">
    <property type="entry name" value="DNA_pol_A"/>
    <property type="match status" value="1"/>
</dbReference>
<dbReference type="PANTHER" id="PTHR10133">
    <property type="entry name" value="DNA POLYMERASE I"/>
    <property type="match status" value="1"/>
</dbReference>
<evidence type="ECO:0000256" key="5">
    <source>
        <dbReference type="ARBA" id="ARBA00020311"/>
    </source>
</evidence>
<dbReference type="InterPro" id="IPR043502">
    <property type="entry name" value="DNA/RNA_pol_sf"/>
</dbReference>
<dbReference type="InterPro" id="IPR008918">
    <property type="entry name" value="HhH2"/>
</dbReference>
<dbReference type="GO" id="GO:0003887">
    <property type="term" value="F:DNA-directed DNA polymerase activity"/>
    <property type="evidence" value="ECO:0007669"/>
    <property type="project" value="UniProtKB-UniRule"/>
</dbReference>
<proteinExistence type="inferred from homology"/>
<evidence type="ECO:0000256" key="17">
    <source>
        <dbReference type="NCBIfam" id="TIGR00593"/>
    </source>
</evidence>
<dbReference type="Gene3D" id="3.30.70.370">
    <property type="match status" value="1"/>
</dbReference>
<dbReference type="OrthoDB" id="9806424at2"/>
<feature type="domain" description="DNA-directed DNA polymerase family A palm" evidence="20">
    <location>
        <begin position="703"/>
        <end position="903"/>
    </location>
</feature>
<dbReference type="InterPro" id="IPR019760">
    <property type="entry name" value="DNA-dir_DNA_pol_A_CS"/>
</dbReference>
<dbReference type="NCBIfam" id="TIGR00593">
    <property type="entry name" value="pola"/>
    <property type="match status" value="1"/>
</dbReference>
<evidence type="ECO:0000256" key="18">
    <source>
        <dbReference type="RuleBase" id="RU004460"/>
    </source>
</evidence>
<evidence type="ECO:0000256" key="9">
    <source>
        <dbReference type="ARBA" id="ARBA00022722"/>
    </source>
</evidence>
<dbReference type="InterPro" id="IPR002421">
    <property type="entry name" value="5-3_exonuclease"/>
</dbReference>
<dbReference type="Gene3D" id="1.20.1060.10">
    <property type="entry name" value="Taq DNA Polymerase, Chain T, domain 4"/>
    <property type="match status" value="1"/>
</dbReference>
<evidence type="ECO:0000256" key="16">
    <source>
        <dbReference type="ARBA" id="ARBA00049244"/>
    </source>
</evidence>
<dbReference type="AlphaFoldDB" id="Q2GI23"/>
<dbReference type="InterPro" id="IPR036279">
    <property type="entry name" value="5-3_exonuclease_C_sf"/>
</dbReference>
<accession>Q2GI23</accession>
<keyword evidence="14 18" id="KW-0238">DNA-binding</keyword>
<dbReference type="GO" id="GO:0003677">
    <property type="term" value="F:DNA binding"/>
    <property type="evidence" value="ECO:0007669"/>
    <property type="project" value="UniProtKB-UniRule"/>
</dbReference>
<keyword evidence="7 18" id="KW-0548">Nucleotidyltransferase</keyword>
<comment type="similarity">
    <text evidence="2 18">Belongs to the DNA polymerase type-A family.</text>
</comment>
<dbReference type="NCBIfam" id="NF004397">
    <property type="entry name" value="PRK05755.1"/>
    <property type="match status" value="1"/>
</dbReference>
<evidence type="ECO:0000256" key="1">
    <source>
        <dbReference type="ARBA" id="ARBA00002703"/>
    </source>
</evidence>
<evidence type="ECO:0000256" key="14">
    <source>
        <dbReference type="ARBA" id="ARBA00023125"/>
    </source>
</evidence>
<feature type="domain" description="5'-3' exonuclease" evidence="19">
    <location>
        <begin position="1"/>
        <end position="258"/>
    </location>
</feature>
<dbReference type="InterPro" id="IPR020045">
    <property type="entry name" value="DNA_polI_H3TH"/>
</dbReference>
<keyword evidence="15 18" id="KW-0234">DNA repair</keyword>
<dbReference type="InterPro" id="IPR036397">
    <property type="entry name" value="RNaseH_sf"/>
</dbReference>
<dbReference type="InterPro" id="IPR012337">
    <property type="entry name" value="RNaseH-like_sf"/>
</dbReference>
<dbReference type="InterPro" id="IPR001098">
    <property type="entry name" value="DNA-dir_DNA_pol_A_palm_dom"/>
</dbReference>
<dbReference type="eggNOG" id="COG0749">
    <property type="taxonomic scope" value="Bacteria"/>
</dbReference>
<dbReference type="Pfam" id="PF01367">
    <property type="entry name" value="5_3_exonuc"/>
    <property type="match status" value="1"/>
</dbReference>
<dbReference type="SMART" id="SM00279">
    <property type="entry name" value="HhH2"/>
    <property type="match status" value="1"/>
</dbReference>
<evidence type="ECO:0000256" key="13">
    <source>
        <dbReference type="ARBA" id="ARBA00022932"/>
    </source>
</evidence>
<dbReference type="Gene3D" id="3.30.420.10">
    <property type="entry name" value="Ribonuclease H-like superfamily/Ribonuclease H"/>
    <property type="match status" value="1"/>
</dbReference>
<evidence type="ECO:0000256" key="15">
    <source>
        <dbReference type="ARBA" id="ARBA00023204"/>
    </source>
</evidence>
<keyword evidence="12 18" id="KW-0269">Exonuclease</keyword>
<dbReference type="FunFam" id="1.10.150.20:FF:000002">
    <property type="entry name" value="DNA polymerase I"/>
    <property type="match status" value="1"/>
</dbReference>
<dbReference type="Gene3D" id="1.10.150.20">
    <property type="entry name" value="5' to 3' exonuclease, C-terminal subdomain"/>
    <property type="match status" value="2"/>
</dbReference>
<dbReference type="Pfam" id="PF02739">
    <property type="entry name" value="5_3_exonuc_N"/>
    <property type="match status" value="1"/>
</dbReference>
<keyword evidence="13 18" id="KW-0239">DNA-directed DNA polymerase</keyword>
<comment type="subunit">
    <text evidence="3">Single-chain monomer with multiple functions.</text>
</comment>
<dbReference type="eggNOG" id="COG0258">
    <property type="taxonomic scope" value="Bacteria"/>
</dbReference>
<dbReference type="FunFam" id="1.20.1060.10:FF:000001">
    <property type="entry name" value="DNA polymerase I"/>
    <property type="match status" value="1"/>
</dbReference>
<dbReference type="InterPro" id="IPR029060">
    <property type="entry name" value="PIN-like_dom_sf"/>
</dbReference>
<comment type="catalytic activity">
    <reaction evidence="16 18">
        <text>DNA(n) + a 2'-deoxyribonucleoside 5'-triphosphate = DNA(n+1) + diphosphate</text>
        <dbReference type="Rhea" id="RHEA:22508"/>
        <dbReference type="Rhea" id="RHEA-COMP:17339"/>
        <dbReference type="Rhea" id="RHEA-COMP:17340"/>
        <dbReference type="ChEBI" id="CHEBI:33019"/>
        <dbReference type="ChEBI" id="CHEBI:61560"/>
        <dbReference type="ChEBI" id="CHEBI:173112"/>
        <dbReference type="EC" id="2.7.7.7"/>
    </reaction>
</comment>
<dbReference type="InterPro" id="IPR002298">
    <property type="entry name" value="DNA_polymerase_A"/>
</dbReference>
<dbReference type="PRINTS" id="PR00868">
    <property type="entry name" value="DNAPOLI"/>
</dbReference>
<dbReference type="HOGENOM" id="CLU_004675_0_0_5"/>
<dbReference type="SUPFAM" id="SSF53098">
    <property type="entry name" value="Ribonuclease H-like"/>
    <property type="match status" value="1"/>
</dbReference>
<evidence type="ECO:0000256" key="3">
    <source>
        <dbReference type="ARBA" id="ARBA00011541"/>
    </source>
</evidence>
<name>Q2GI23_EHRCR</name>
<dbReference type="PROSITE" id="PS00447">
    <property type="entry name" value="DNA_POLYMERASE_A"/>
    <property type="match status" value="1"/>
</dbReference>
<dbReference type="FunFam" id="1.10.150.20:FF:000003">
    <property type="entry name" value="DNA polymerase I"/>
    <property type="match status" value="1"/>
</dbReference>
<evidence type="ECO:0000259" key="19">
    <source>
        <dbReference type="SMART" id="SM00475"/>
    </source>
</evidence>
<dbReference type="InterPro" id="IPR020046">
    <property type="entry name" value="5-3_exonucl_a-hlix_arch_N"/>
</dbReference>
<protein>
    <recommendedName>
        <fullName evidence="5 17">DNA polymerase I</fullName>
        <ecNumber evidence="4 17">2.7.7.7</ecNumber>
    </recommendedName>
</protein>
<evidence type="ECO:0000313" key="22">
    <source>
        <dbReference type="Proteomes" id="UP000008320"/>
    </source>
</evidence>
<dbReference type="EMBL" id="CP000236">
    <property type="protein sequence ID" value="ABD44945.1"/>
    <property type="molecule type" value="Genomic_DNA"/>
</dbReference>
<dbReference type="KEGG" id="ech:ECH_0080"/>
<dbReference type="CDD" id="cd08637">
    <property type="entry name" value="DNA_pol_A_pol_I_C"/>
    <property type="match status" value="1"/>
</dbReference>
<evidence type="ECO:0000256" key="7">
    <source>
        <dbReference type="ARBA" id="ARBA00022695"/>
    </source>
</evidence>
<dbReference type="STRING" id="205920.ECH_0080"/>
<dbReference type="GO" id="GO:0006302">
    <property type="term" value="P:double-strand break repair"/>
    <property type="evidence" value="ECO:0007669"/>
    <property type="project" value="TreeGrafter"/>
</dbReference>
<keyword evidence="8 18" id="KW-0235">DNA replication</keyword>
<dbReference type="SUPFAM" id="SSF56672">
    <property type="entry name" value="DNA/RNA polymerases"/>
    <property type="match status" value="1"/>
</dbReference>
<gene>
    <name evidence="18 21" type="primary">polA</name>
    <name evidence="21" type="ordered locus">ECH_0080</name>
</gene>